<protein>
    <submittedName>
        <fullName evidence="3">Uncharacterized protein</fullName>
    </submittedName>
</protein>
<comment type="caution">
    <text evidence="3">The sequence shown here is derived from an EMBL/GenBank/DDBJ whole genome shotgun (WGS) entry which is preliminary data.</text>
</comment>
<sequence>MKFTGILMALATAAFAQAGLVQRSGTKLTQAEAEARLSAGGVGWTSSGGCSDKTQSTCTSFDGVYSGTVNGAITLKGACGCTLTITGGTETGHASGTYSHANGYKFDFGKNTALNSYVTNTFTRIADRSDGYPQWQAASGNLYCHISSSHIVHNSPEINDAILSNSQSGAPSSPAWRTMGGQLISSHDARMMNPPASERIAALSSWNMVAVLPVLRISQADGHGLPDNAIRGAHDMIHHAEQEEHEHEAASKRGLTDQAVEAEHDFMQHAEDDLDRSEHKKSGGLKQKMEKLIPGKH</sequence>
<feature type="signal peptide" evidence="2">
    <location>
        <begin position="1"/>
        <end position="18"/>
    </location>
</feature>
<name>A0A439DGW0_9PEZI</name>
<evidence type="ECO:0000256" key="2">
    <source>
        <dbReference type="SAM" id="SignalP"/>
    </source>
</evidence>
<accession>A0A439DGW0</accession>
<proteinExistence type="predicted"/>
<organism evidence="3 4">
    <name type="scientific">Xylaria grammica</name>
    <dbReference type="NCBI Taxonomy" id="363999"/>
    <lineage>
        <taxon>Eukaryota</taxon>
        <taxon>Fungi</taxon>
        <taxon>Dikarya</taxon>
        <taxon>Ascomycota</taxon>
        <taxon>Pezizomycotina</taxon>
        <taxon>Sordariomycetes</taxon>
        <taxon>Xylariomycetidae</taxon>
        <taxon>Xylariales</taxon>
        <taxon>Xylariaceae</taxon>
        <taxon>Xylaria</taxon>
    </lineage>
</organism>
<feature type="chain" id="PRO_5019487490" evidence="2">
    <location>
        <begin position="19"/>
        <end position="297"/>
    </location>
</feature>
<dbReference type="EMBL" id="RYZI01000023">
    <property type="protein sequence ID" value="RWA13624.1"/>
    <property type="molecule type" value="Genomic_DNA"/>
</dbReference>
<keyword evidence="4" id="KW-1185">Reference proteome</keyword>
<gene>
    <name evidence="3" type="ORF">EKO27_g1491</name>
</gene>
<evidence type="ECO:0000256" key="1">
    <source>
        <dbReference type="SAM" id="MobiDB-lite"/>
    </source>
</evidence>
<evidence type="ECO:0000313" key="4">
    <source>
        <dbReference type="Proteomes" id="UP000286045"/>
    </source>
</evidence>
<reference evidence="3 4" key="1">
    <citation type="submission" date="2018-12" db="EMBL/GenBank/DDBJ databases">
        <title>Draft genome sequence of Xylaria grammica IHI A82.</title>
        <authorList>
            <person name="Buettner E."/>
            <person name="Kellner H."/>
        </authorList>
    </citation>
    <scope>NUCLEOTIDE SEQUENCE [LARGE SCALE GENOMIC DNA]</scope>
    <source>
        <strain evidence="3 4">IHI A82</strain>
    </source>
</reference>
<dbReference type="Proteomes" id="UP000286045">
    <property type="component" value="Unassembled WGS sequence"/>
</dbReference>
<feature type="region of interest" description="Disordered" evidence="1">
    <location>
        <begin position="260"/>
        <end position="297"/>
    </location>
</feature>
<dbReference type="AlphaFoldDB" id="A0A439DGW0"/>
<evidence type="ECO:0000313" key="3">
    <source>
        <dbReference type="EMBL" id="RWA13624.1"/>
    </source>
</evidence>
<keyword evidence="2" id="KW-0732">Signal</keyword>